<evidence type="ECO:0000313" key="11">
    <source>
        <dbReference type="Proteomes" id="UP001140979"/>
    </source>
</evidence>
<dbReference type="GO" id="GO:1990281">
    <property type="term" value="C:efflux pump complex"/>
    <property type="evidence" value="ECO:0007669"/>
    <property type="project" value="TreeGrafter"/>
</dbReference>
<reference evidence="10" key="1">
    <citation type="submission" date="2022-02" db="EMBL/GenBank/DDBJ databases">
        <title>Emergence and expansion in Europe of a Vibrio aestuarianus clonal complex pathogenic for oysters.</title>
        <authorList>
            <person name="Mesnil A."/>
            <person name="Travers M.-A."/>
        </authorList>
    </citation>
    <scope>NUCLEOTIDE SEQUENCE</scope>
    <source>
        <strain evidence="10">19_064_11T1</strain>
    </source>
</reference>
<evidence type="ECO:0000256" key="9">
    <source>
        <dbReference type="SAM" id="SignalP"/>
    </source>
</evidence>
<evidence type="ECO:0000256" key="6">
    <source>
        <dbReference type="ARBA" id="ARBA00023136"/>
    </source>
</evidence>
<keyword evidence="9" id="KW-0732">Signal</keyword>
<comment type="subcellular location">
    <subcellularLocation>
        <location evidence="1">Cell outer membrane</location>
    </subcellularLocation>
</comment>
<evidence type="ECO:0000256" key="4">
    <source>
        <dbReference type="ARBA" id="ARBA00022452"/>
    </source>
</evidence>
<feature type="signal peptide" evidence="9">
    <location>
        <begin position="1"/>
        <end position="23"/>
    </location>
</feature>
<name>A0A9X4EYA7_9VIBR</name>
<evidence type="ECO:0000256" key="2">
    <source>
        <dbReference type="ARBA" id="ARBA00007613"/>
    </source>
</evidence>
<protein>
    <submittedName>
        <fullName evidence="10">TolC family protein</fullName>
    </submittedName>
</protein>
<dbReference type="FunFam" id="1.20.1600.10:FF:000019">
    <property type="entry name" value="Outer membrane protein"/>
    <property type="match status" value="1"/>
</dbReference>
<evidence type="ECO:0000256" key="3">
    <source>
        <dbReference type="ARBA" id="ARBA00022448"/>
    </source>
</evidence>
<keyword evidence="5" id="KW-0812">Transmembrane</keyword>
<dbReference type="InterPro" id="IPR003423">
    <property type="entry name" value="OMP_efflux"/>
</dbReference>
<dbReference type="GO" id="GO:0009279">
    <property type="term" value="C:cell outer membrane"/>
    <property type="evidence" value="ECO:0007669"/>
    <property type="project" value="UniProtKB-SubCell"/>
</dbReference>
<dbReference type="RefSeq" id="WP_274683431.1">
    <property type="nucleotide sequence ID" value="NZ_JAKNBA010000021.1"/>
</dbReference>
<keyword evidence="6" id="KW-0472">Membrane</keyword>
<dbReference type="AlphaFoldDB" id="A0A9X4EYA7"/>
<proteinExistence type="inferred from homology"/>
<evidence type="ECO:0000256" key="8">
    <source>
        <dbReference type="SAM" id="Coils"/>
    </source>
</evidence>
<dbReference type="GO" id="GO:0015562">
    <property type="term" value="F:efflux transmembrane transporter activity"/>
    <property type="evidence" value="ECO:0007669"/>
    <property type="project" value="InterPro"/>
</dbReference>
<evidence type="ECO:0000256" key="5">
    <source>
        <dbReference type="ARBA" id="ARBA00022692"/>
    </source>
</evidence>
<keyword evidence="8" id="KW-0175">Coiled coil</keyword>
<dbReference type="PANTHER" id="PTHR30026:SF5">
    <property type="entry name" value="ABC-TYPE EFFLUX SYSTEM SECRETIN COMPONENT"/>
    <property type="match status" value="1"/>
</dbReference>
<keyword evidence="7" id="KW-0998">Cell outer membrane</keyword>
<dbReference type="GO" id="GO:0015288">
    <property type="term" value="F:porin activity"/>
    <property type="evidence" value="ECO:0007669"/>
    <property type="project" value="TreeGrafter"/>
</dbReference>
<dbReference type="Pfam" id="PF02321">
    <property type="entry name" value="OEP"/>
    <property type="match status" value="2"/>
</dbReference>
<feature type="coiled-coil region" evidence="8">
    <location>
        <begin position="213"/>
        <end position="240"/>
    </location>
</feature>
<dbReference type="Gene3D" id="1.20.1600.10">
    <property type="entry name" value="Outer membrane efflux proteins (OEP)"/>
    <property type="match status" value="1"/>
</dbReference>
<dbReference type="PANTHER" id="PTHR30026">
    <property type="entry name" value="OUTER MEMBRANE PROTEIN TOLC"/>
    <property type="match status" value="1"/>
</dbReference>
<evidence type="ECO:0000256" key="7">
    <source>
        <dbReference type="ARBA" id="ARBA00023237"/>
    </source>
</evidence>
<evidence type="ECO:0000256" key="1">
    <source>
        <dbReference type="ARBA" id="ARBA00004442"/>
    </source>
</evidence>
<evidence type="ECO:0000313" key="10">
    <source>
        <dbReference type="EMBL" id="MDE1242978.1"/>
    </source>
</evidence>
<sequence length="480" mass="52430">MKAKTISLVLSALFGAASSSPFAAPISFQQAWELLQESNNSLAAGRANVERYQHIKNSTDNLNLPSVTLGANYTRLDQDITLSGKQLFDSTGQSISPSLAPIFGPIIASAGAITSTIAERDIFSSSIRAVWPIFTGGRIDAAQSAAEGRQEEAQSQLAMETQARYEDLSKYYFSVLLAKEVLITRQAAELGLTKHRDNALKLEQQGQIAHVERLQAEASLDKAIVERKKAQKNLDIAQSALTQILGQNEKVEPNGSLFINSSLPPLSIFVDQTLNTYPGLALLEAKEKQANSLMKAEKGKYYPEVYLYGDYNLYEDDSLASQLKPDWLVGVGVNIPLIESSGRSDQVKAAHSAISQVKYLKAQVKQDLSVLVEKTYLEAEQALEEATGLNSSLSLANENLRLRQKAFSQGLATSLDVVDAELYLASIKTQRSLASFNYLLSLNKLLALTSEMNTFPNYKQSAIPLNTALTNQSIDQEDAL</sequence>
<dbReference type="EMBL" id="JAKNBA010000021">
    <property type="protein sequence ID" value="MDE1242978.1"/>
    <property type="molecule type" value="Genomic_DNA"/>
</dbReference>
<keyword evidence="4" id="KW-1134">Transmembrane beta strand</keyword>
<keyword evidence="3" id="KW-0813">Transport</keyword>
<feature type="chain" id="PRO_5040737473" evidence="9">
    <location>
        <begin position="24"/>
        <end position="480"/>
    </location>
</feature>
<gene>
    <name evidence="10" type="ORF">L9W94_12650</name>
</gene>
<accession>A0A9X4EYA7</accession>
<organism evidence="10 11">
    <name type="scientific">Vibrio aestuarianus</name>
    <dbReference type="NCBI Taxonomy" id="28171"/>
    <lineage>
        <taxon>Bacteria</taxon>
        <taxon>Pseudomonadati</taxon>
        <taxon>Pseudomonadota</taxon>
        <taxon>Gammaproteobacteria</taxon>
        <taxon>Vibrionales</taxon>
        <taxon>Vibrionaceae</taxon>
        <taxon>Vibrio</taxon>
    </lineage>
</organism>
<comment type="caution">
    <text evidence="10">The sequence shown here is derived from an EMBL/GenBank/DDBJ whole genome shotgun (WGS) entry which is preliminary data.</text>
</comment>
<comment type="similarity">
    <text evidence="2">Belongs to the outer membrane factor (OMF) (TC 1.B.17) family.</text>
</comment>
<dbReference type="SUPFAM" id="SSF56954">
    <property type="entry name" value="Outer membrane efflux proteins (OEP)"/>
    <property type="match status" value="1"/>
</dbReference>
<dbReference type="Proteomes" id="UP001140979">
    <property type="component" value="Unassembled WGS sequence"/>
</dbReference>
<dbReference type="InterPro" id="IPR051906">
    <property type="entry name" value="TolC-like"/>
</dbReference>